<feature type="compositionally biased region" description="Low complexity" evidence="1">
    <location>
        <begin position="19"/>
        <end position="30"/>
    </location>
</feature>
<sequence length="436" mass="47698">MPTPPRTIHSKTDSVGKKPGIPGQGEQEPGTELRARVERLGTGLAESLAALVANVPGRPSGPQALGRALGMTTVTASRLLKALSQPDPIAVLQLLPGPNPLRKMVESAAEVGTPGEYCEAAEIQVTAFDHLIRDEAGDRGSLRAMLSAWLPEERREFEGQRRQTIFKALNELEGVACEFELASMLLFPGKKKENLDIVSVKCLLGIDRIRPDAPVKLETRRLADIDLAPGENSPRVPLNLDGEPALDGLHTVRLDDFCNAPPAPLVARQFGNQVEYSLGPTGFGRGSKVDLVIAEVNRSEPVHRKPSTVRPPYFFMLPEMPTRRAVFDLFVHRDVFEGSTPSVLSYNTSSLGPSAACDPARHLDQRDCPEPMQHLGTGIHRVRMLEFPRYTMLLEHVGEKLGWNLDEFSVYRIAMSYPLVGRQLTLAFLNGAAADS</sequence>
<proteinExistence type="predicted"/>
<dbReference type="Proteomes" id="UP000320390">
    <property type="component" value="Chromosome"/>
</dbReference>
<evidence type="ECO:0000313" key="2">
    <source>
        <dbReference type="EMBL" id="QDV04676.1"/>
    </source>
</evidence>
<name>A0A518EKR1_9BACT</name>
<evidence type="ECO:0000313" key="3">
    <source>
        <dbReference type="Proteomes" id="UP000320390"/>
    </source>
</evidence>
<protein>
    <submittedName>
        <fullName evidence="2">Uncharacterized protein</fullName>
    </submittedName>
</protein>
<accession>A0A518EKR1</accession>
<dbReference type="AlphaFoldDB" id="A0A518EKR1"/>
<evidence type="ECO:0000256" key="1">
    <source>
        <dbReference type="SAM" id="MobiDB-lite"/>
    </source>
</evidence>
<dbReference type="RefSeq" id="WP_145194128.1">
    <property type="nucleotide sequence ID" value="NZ_CP036434.1"/>
</dbReference>
<dbReference type="EMBL" id="CP036434">
    <property type="protein sequence ID" value="QDV04676.1"/>
    <property type="molecule type" value="Genomic_DNA"/>
</dbReference>
<reference evidence="2 3" key="1">
    <citation type="submission" date="2019-02" db="EMBL/GenBank/DDBJ databases">
        <title>Deep-cultivation of Planctomycetes and their phenomic and genomic characterization uncovers novel biology.</title>
        <authorList>
            <person name="Wiegand S."/>
            <person name="Jogler M."/>
            <person name="Boedeker C."/>
            <person name="Pinto D."/>
            <person name="Vollmers J."/>
            <person name="Rivas-Marin E."/>
            <person name="Kohn T."/>
            <person name="Peeters S.H."/>
            <person name="Heuer A."/>
            <person name="Rast P."/>
            <person name="Oberbeckmann S."/>
            <person name="Bunk B."/>
            <person name="Jeske O."/>
            <person name="Meyerdierks A."/>
            <person name="Storesund J.E."/>
            <person name="Kallscheuer N."/>
            <person name="Luecker S."/>
            <person name="Lage O.M."/>
            <person name="Pohl T."/>
            <person name="Merkel B.J."/>
            <person name="Hornburger P."/>
            <person name="Mueller R.-W."/>
            <person name="Bruemmer F."/>
            <person name="Labrenz M."/>
            <person name="Spormann A.M."/>
            <person name="Op den Camp H."/>
            <person name="Overmann J."/>
            <person name="Amann R."/>
            <person name="Jetten M.S.M."/>
            <person name="Mascher T."/>
            <person name="Medema M.H."/>
            <person name="Devos D.P."/>
            <person name="Kaster A.-K."/>
            <person name="Ovreas L."/>
            <person name="Rohde M."/>
            <person name="Galperin M.Y."/>
            <person name="Jogler C."/>
        </authorList>
    </citation>
    <scope>NUCLEOTIDE SEQUENCE [LARGE SCALE GENOMIC DNA]</scope>
    <source>
        <strain evidence="2 3">Poly30</strain>
    </source>
</reference>
<gene>
    <name evidence="2" type="ORF">Poly30_01690</name>
</gene>
<feature type="region of interest" description="Disordered" evidence="1">
    <location>
        <begin position="1"/>
        <end position="30"/>
    </location>
</feature>
<keyword evidence="3" id="KW-1185">Reference proteome</keyword>
<organism evidence="2 3">
    <name type="scientific">Saltatorellus ferox</name>
    <dbReference type="NCBI Taxonomy" id="2528018"/>
    <lineage>
        <taxon>Bacteria</taxon>
        <taxon>Pseudomonadati</taxon>
        <taxon>Planctomycetota</taxon>
        <taxon>Planctomycetia</taxon>
        <taxon>Planctomycetia incertae sedis</taxon>
        <taxon>Saltatorellus</taxon>
    </lineage>
</organism>
<dbReference type="OrthoDB" id="233163at2"/>